<dbReference type="EMBL" id="MN739476">
    <property type="protein sequence ID" value="QHT06836.1"/>
    <property type="molecule type" value="Genomic_DNA"/>
</dbReference>
<sequence length="740" mass="86312">MPLQGIPKLNQLTNFILDDQFVNMTIDVAPIYYNSPPSTVPHGYFCMQCMQSDVHLPSCPYQKKTSTLYMLEEECARLQMNCEQLIHQHPNVTSTRYEIHQQRQPSVAGGIAVQHQLRLPDARKTHFANHVEMGVLYHVQEQDFDSVETPLERNIFKQVLHRRTAHNTLTGFVSSNKASLKLNKTHLRIMSAPPYQRVFEEFIDMIVQRLRPFVAMREHLLVVQDMNFQFELVSSLDLMDIFERADTNIHQRLVLKERHNVPSSENQTMRAKGISLKYVDLAFHTKYSLQIFRTGVIQLFISSCQQRDINKMCVQVGTEPFFDRYAFDVEHHVKDILAALIFFITRNMEHSQPLQPYTQQPLSEASEPYTIPIDEEETMDDFGTNRLDGKKTVANCTSARKPTPYSFVHGSCANDTNYEITYGDPYPCCRAKSAIRDTLNRYSTLPIKLQTDVIRGKLKNNGYVYINNVRTMIKTVHRHHVVTTNGQRVQRTDLDREYSYNPYKVLQRASKKWIMRTFVTPYFPIRSPTQLEENRVLHLLSTLWTHNNVSRLFNYVITLTLPETDVRTQLCTQVPSNSHLACLLVNETTLDVYVIDMYGNITRNVSSPIPDVRFAQLHANEWHLFRGCYHRSYFHAWSPNMLGSATPLNPRNAWIVYDDATQTATIHNMNSIQCPLLSRSTNMFGNRQNDLIRRFRHKFVVGHWYLFEKTKSFSLFQHRVSYIREPLFVDDQLIQNWAQE</sequence>
<name>A0A6C0CPR4_9ZZZZ</name>
<accession>A0A6C0CPR4</accession>
<reference evidence="1" key="1">
    <citation type="journal article" date="2020" name="Nature">
        <title>Giant virus diversity and host interactions through global metagenomics.</title>
        <authorList>
            <person name="Schulz F."/>
            <person name="Roux S."/>
            <person name="Paez-Espino D."/>
            <person name="Jungbluth S."/>
            <person name="Walsh D.A."/>
            <person name="Denef V.J."/>
            <person name="McMahon K.D."/>
            <person name="Konstantinidis K.T."/>
            <person name="Eloe-Fadrosh E.A."/>
            <person name="Kyrpides N.C."/>
            <person name="Woyke T."/>
        </authorList>
    </citation>
    <scope>NUCLEOTIDE SEQUENCE</scope>
    <source>
        <strain evidence="1">GVMAG-M-3300021473-15</strain>
    </source>
</reference>
<organism evidence="1">
    <name type="scientific">viral metagenome</name>
    <dbReference type="NCBI Taxonomy" id="1070528"/>
    <lineage>
        <taxon>unclassified sequences</taxon>
        <taxon>metagenomes</taxon>
        <taxon>organismal metagenomes</taxon>
    </lineage>
</organism>
<proteinExistence type="predicted"/>
<dbReference type="AlphaFoldDB" id="A0A6C0CPR4"/>
<evidence type="ECO:0000313" key="1">
    <source>
        <dbReference type="EMBL" id="QHT06836.1"/>
    </source>
</evidence>
<protein>
    <submittedName>
        <fullName evidence="1">Uncharacterized protein</fullName>
    </submittedName>
</protein>